<reference evidence="1 2" key="1">
    <citation type="submission" date="2016-10" db="EMBL/GenBank/DDBJ databases">
        <authorList>
            <person name="de Groot N.N."/>
        </authorList>
    </citation>
    <scope>NUCLEOTIDE SEQUENCE [LARGE SCALE GENOMIC DNA]</scope>
    <source>
        <strain evidence="1 2">DSM 44468</strain>
    </source>
</reference>
<evidence type="ECO:0000313" key="1">
    <source>
        <dbReference type="EMBL" id="SFI71834.1"/>
    </source>
</evidence>
<dbReference type="InterPro" id="IPR045423">
    <property type="entry name" value="DUF6510"/>
</dbReference>
<dbReference type="EMBL" id="FORP01000001">
    <property type="protein sequence ID" value="SFI71834.1"/>
    <property type="molecule type" value="Genomic_DNA"/>
</dbReference>
<keyword evidence="2" id="KW-1185">Reference proteome</keyword>
<accession>A0A1I3KHF2</accession>
<gene>
    <name evidence="1" type="ORF">SAMN05421835_101558</name>
</gene>
<proteinExistence type="predicted"/>
<name>A0A1I3KHF2_9PSEU</name>
<evidence type="ECO:0000313" key="2">
    <source>
        <dbReference type="Proteomes" id="UP000199025"/>
    </source>
</evidence>
<organism evidence="1 2">
    <name type="scientific">Amycolatopsis sacchari</name>
    <dbReference type="NCBI Taxonomy" id="115433"/>
    <lineage>
        <taxon>Bacteria</taxon>
        <taxon>Bacillati</taxon>
        <taxon>Actinomycetota</taxon>
        <taxon>Actinomycetes</taxon>
        <taxon>Pseudonocardiales</taxon>
        <taxon>Pseudonocardiaceae</taxon>
        <taxon>Amycolatopsis</taxon>
    </lineage>
</organism>
<dbReference type="AlphaFoldDB" id="A0A1I3KHF2"/>
<evidence type="ECO:0008006" key="3">
    <source>
        <dbReference type="Google" id="ProtNLM"/>
    </source>
</evidence>
<protein>
    <recommendedName>
        <fullName evidence="3">MJ0042 family finger-like domain-containing protein</fullName>
    </recommendedName>
</protein>
<dbReference type="STRING" id="115433.SAMN05421835_101558"/>
<dbReference type="Pfam" id="PF20120">
    <property type="entry name" value="DUF6510"/>
    <property type="match status" value="1"/>
</dbReference>
<dbReference type="RefSeq" id="WP_091504041.1">
    <property type="nucleotide sequence ID" value="NZ_CBDQZW010000002.1"/>
</dbReference>
<dbReference type="Proteomes" id="UP000199025">
    <property type="component" value="Unassembled WGS sequence"/>
</dbReference>
<sequence length="94" mass="9460">MTAPLDGNAIAGPLSELFAVDLAAATVTCASCGSSGPLAAHDLYPDAPALVVRCPSCTEVVLRFASDSRGIRLEMTGTRLLTVATPGDQAASLA</sequence>
<dbReference type="OrthoDB" id="165401at2"/>